<proteinExistence type="predicted"/>
<comment type="caution">
    <text evidence="1">The sequence shown here is derived from an EMBL/GenBank/DDBJ whole genome shotgun (WGS) entry which is preliminary data.</text>
</comment>
<accession>A0A6A4S5P0</accession>
<dbReference type="AlphaFoldDB" id="A0A6A4S5P0"/>
<evidence type="ECO:0000313" key="2">
    <source>
        <dbReference type="Proteomes" id="UP000438429"/>
    </source>
</evidence>
<reference evidence="1 2" key="1">
    <citation type="submission" date="2019-06" db="EMBL/GenBank/DDBJ databases">
        <title>Draft genomes of female and male turbot (Scophthalmus maximus).</title>
        <authorList>
            <person name="Xu H."/>
            <person name="Xu X.-W."/>
            <person name="Shao C."/>
            <person name="Chen S."/>
        </authorList>
    </citation>
    <scope>NUCLEOTIDE SEQUENCE [LARGE SCALE GENOMIC DNA]</scope>
    <source>
        <strain evidence="1">Ysfricsl-2016a</strain>
        <tissue evidence="1">Blood</tissue>
    </source>
</reference>
<gene>
    <name evidence="1" type="ORF">F2P81_022735</name>
</gene>
<name>A0A6A4S5P0_SCOMX</name>
<evidence type="ECO:0000313" key="1">
    <source>
        <dbReference type="EMBL" id="KAF0025854.1"/>
    </source>
</evidence>
<organism evidence="1 2">
    <name type="scientific">Scophthalmus maximus</name>
    <name type="common">Turbot</name>
    <name type="synonym">Psetta maxima</name>
    <dbReference type="NCBI Taxonomy" id="52904"/>
    <lineage>
        <taxon>Eukaryota</taxon>
        <taxon>Metazoa</taxon>
        <taxon>Chordata</taxon>
        <taxon>Craniata</taxon>
        <taxon>Vertebrata</taxon>
        <taxon>Euteleostomi</taxon>
        <taxon>Actinopterygii</taxon>
        <taxon>Neopterygii</taxon>
        <taxon>Teleostei</taxon>
        <taxon>Neoteleostei</taxon>
        <taxon>Acanthomorphata</taxon>
        <taxon>Carangaria</taxon>
        <taxon>Pleuronectiformes</taxon>
        <taxon>Pleuronectoidei</taxon>
        <taxon>Scophthalmidae</taxon>
        <taxon>Scophthalmus</taxon>
    </lineage>
</organism>
<sequence>MRHKGFQLPLKPEEEDDICQDDVRPLPENKELRFCLCTEGGQHLLCVYDASPSPSNTSTLRDTSRCKQFAKTQSLKRVRNKAHVTYRRGLRKMAY</sequence>
<dbReference type="Proteomes" id="UP000438429">
    <property type="component" value="Unassembled WGS sequence"/>
</dbReference>
<dbReference type="EMBL" id="VEVO01000020">
    <property type="protein sequence ID" value="KAF0025854.1"/>
    <property type="molecule type" value="Genomic_DNA"/>
</dbReference>
<protein>
    <submittedName>
        <fullName evidence="1">Uncharacterized protein</fullName>
    </submittedName>
</protein>